<dbReference type="RefSeq" id="WP_089694121.1">
    <property type="nucleotide sequence ID" value="NZ_DALZIY010000005.1"/>
</dbReference>
<evidence type="ECO:0000313" key="2">
    <source>
        <dbReference type="Proteomes" id="UP000198561"/>
    </source>
</evidence>
<dbReference type="EMBL" id="FNWQ01000004">
    <property type="protein sequence ID" value="SEH38041.1"/>
    <property type="molecule type" value="Genomic_DNA"/>
</dbReference>
<accession>A0A1H6HVG7</accession>
<organism evidence="1 2">
    <name type="scientific">Chryseobacterium culicis</name>
    <dbReference type="NCBI Taxonomy" id="680127"/>
    <lineage>
        <taxon>Bacteria</taxon>
        <taxon>Pseudomonadati</taxon>
        <taxon>Bacteroidota</taxon>
        <taxon>Flavobacteriia</taxon>
        <taxon>Flavobacteriales</taxon>
        <taxon>Weeksellaceae</taxon>
        <taxon>Chryseobacterium group</taxon>
        <taxon>Chryseobacterium</taxon>
    </lineage>
</organism>
<sequence length="78" mass="9428">MNTSDLKIDLINRITQLKEVRIIEEIQKILDFELDQNEYILNAEQKERIAEGREEYKNKAYLSEDQANQDIEEWLKEK</sequence>
<dbReference type="Proteomes" id="UP000198561">
    <property type="component" value="Unassembled WGS sequence"/>
</dbReference>
<evidence type="ECO:0000313" key="1">
    <source>
        <dbReference type="EMBL" id="SEH38041.1"/>
    </source>
</evidence>
<dbReference type="OrthoDB" id="1122787at2"/>
<dbReference type="AlphaFoldDB" id="A0A1H6HVG7"/>
<reference evidence="1 2" key="1">
    <citation type="submission" date="2016-10" db="EMBL/GenBank/DDBJ databases">
        <authorList>
            <person name="de Groot N.N."/>
        </authorList>
    </citation>
    <scope>NUCLEOTIDE SEQUENCE [LARGE SCALE GENOMIC DNA]</scope>
    <source>
        <strain evidence="1 2">DSM 23031</strain>
    </source>
</reference>
<gene>
    <name evidence="1" type="ORF">SAMN05421593_3547</name>
</gene>
<proteinExistence type="predicted"/>
<protein>
    <recommendedName>
        <fullName evidence="3">Addiction module component</fullName>
    </recommendedName>
</protein>
<name>A0A1H6HVG7_CHRCI</name>
<dbReference type="STRING" id="680127.SAMN05421593_3547"/>
<evidence type="ECO:0008006" key="3">
    <source>
        <dbReference type="Google" id="ProtNLM"/>
    </source>
</evidence>